<dbReference type="GO" id="GO:0004499">
    <property type="term" value="F:N,N-dimethylaniline monooxygenase activity"/>
    <property type="evidence" value="ECO:0007669"/>
    <property type="project" value="InterPro"/>
</dbReference>
<evidence type="ECO:0000256" key="2">
    <source>
        <dbReference type="ARBA" id="ARBA00010139"/>
    </source>
</evidence>
<comment type="similarity">
    <text evidence="2">Belongs to the FAD-binding monooxygenase family.</text>
</comment>
<evidence type="ECO:0000313" key="9">
    <source>
        <dbReference type="Proteomes" id="UP000772434"/>
    </source>
</evidence>
<dbReference type="OrthoDB" id="66881at2759"/>
<comment type="cofactor">
    <cofactor evidence="1">
        <name>FAD</name>
        <dbReference type="ChEBI" id="CHEBI:57692"/>
    </cofactor>
</comment>
<keyword evidence="6" id="KW-0560">Oxidoreductase</keyword>
<evidence type="ECO:0000256" key="1">
    <source>
        <dbReference type="ARBA" id="ARBA00001974"/>
    </source>
</evidence>
<reference evidence="8" key="1">
    <citation type="submission" date="2020-11" db="EMBL/GenBank/DDBJ databases">
        <authorList>
            <consortium name="DOE Joint Genome Institute"/>
            <person name="Ahrendt S."/>
            <person name="Riley R."/>
            <person name="Andreopoulos W."/>
            <person name="Labutti K."/>
            <person name="Pangilinan J."/>
            <person name="Ruiz-Duenas F.J."/>
            <person name="Barrasa J.M."/>
            <person name="Sanchez-Garcia M."/>
            <person name="Camarero S."/>
            <person name="Miyauchi S."/>
            <person name="Serrano A."/>
            <person name="Linde D."/>
            <person name="Babiker R."/>
            <person name="Drula E."/>
            <person name="Ayuso-Fernandez I."/>
            <person name="Pacheco R."/>
            <person name="Padilla G."/>
            <person name="Ferreira P."/>
            <person name="Barriuso J."/>
            <person name="Kellner H."/>
            <person name="Castanera R."/>
            <person name="Alfaro M."/>
            <person name="Ramirez L."/>
            <person name="Pisabarro A.G."/>
            <person name="Kuo A."/>
            <person name="Tritt A."/>
            <person name="Lipzen A."/>
            <person name="He G."/>
            <person name="Yan M."/>
            <person name="Ng V."/>
            <person name="Cullen D."/>
            <person name="Martin F."/>
            <person name="Rosso M.-N."/>
            <person name="Henrissat B."/>
            <person name="Hibbett D."/>
            <person name="Martinez A.T."/>
            <person name="Grigoriev I.V."/>
        </authorList>
    </citation>
    <scope>NUCLEOTIDE SEQUENCE</scope>
    <source>
        <strain evidence="8">AH 40177</strain>
    </source>
</reference>
<dbReference type="Proteomes" id="UP000772434">
    <property type="component" value="Unassembled WGS sequence"/>
</dbReference>
<dbReference type="PANTHER" id="PTHR43098">
    <property type="entry name" value="L-ORNITHINE N(5)-MONOOXYGENASE-RELATED"/>
    <property type="match status" value="1"/>
</dbReference>
<comment type="caution">
    <text evidence="8">The sequence shown here is derived from an EMBL/GenBank/DDBJ whole genome shotgun (WGS) entry which is preliminary data.</text>
</comment>
<dbReference type="GO" id="GO:0050660">
    <property type="term" value="F:flavin adenine dinucleotide binding"/>
    <property type="evidence" value="ECO:0007669"/>
    <property type="project" value="InterPro"/>
</dbReference>
<name>A0A9P5U8Q0_9AGAR</name>
<dbReference type="PANTHER" id="PTHR43098:SF3">
    <property type="entry name" value="L-ORNITHINE N(5)-MONOOXYGENASE-RELATED"/>
    <property type="match status" value="1"/>
</dbReference>
<evidence type="ECO:0000256" key="6">
    <source>
        <dbReference type="ARBA" id="ARBA00023002"/>
    </source>
</evidence>
<dbReference type="AlphaFoldDB" id="A0A9P5U8Q0"/>
<dbReference type="InterPro" id="IPR020946">
    <property type="entry name" value="Flavin_mOase-like"/>
</dbReference>
<keyword evidence="3" id="KW-0285">Flavoprotein</keyword>
<accession>A0A9P5U8Q0</accession>
<evidence type="ECO:0000256" key="3">
    <source>
        <dbReference type="ARBA" id="ARBA00022630"/>
    </source>
</evidence>
<keyword evidence="4" id="KW-0274">FAD</keyword>
<evidence type="ECO:0000256" key="5">
    <source>
        <dbReference type="ARBA" id="ARBA00022857"/>
    </source>
</evidence>
<proteinExistence type="inferred from homology"/>
<evidence type="ECO:0000256" key="4">
    <source>
        <dbReference type="ARBA" id="ARBA00022827"/>
    </source>
</evidence>
<dbReference type="Pfam" id="PF00743">
    <property type="entry name" value="FMO-like"/>
    <property type="match status" value="1"/>
</dbReference>
<sequence>MSDYDVLIVGAGFAGVHQLLNLRKLGLTAKILEAGSALGGTWAWNHYPGARVDSDLPIYQFSDPELWSDWNFTEKFPGWKEIQAYFEYVDKKLNLTRDVLFNSRVVSALWDDTSDKWAVTTEARRVFRGKFLVLCTGIGSKYHIPKFKGLETFKGEVHHTSRWPAECDLAGKRVGVIGTGATGVQVIQEIAPIVDHLTVFQRTPNLAIPMRQQQVSVQEQDKLKKDLYAVLFNRRNQTFSGFTYDLDPKRTFDATPEERMLFYEDKWEKGGFPFWLGNYGDYLSNQQANDEVYAFWRKKVLERISDPVLQEKLAPSKPPHPFGVKRPSLEQNYFEVYSRPNVKLVDVSEYAIQEITPQGLKTNDGTEHPLDVLVLATGFDMVTGGITSIDIRGQDGISIKEKWTDGIQSYLGLASATYPNMFWIYGPQSPSSFSNGPSTVELTSEWIIDCIKYMKEHNISTIVPTKDAQHAYSEHVDQLASTGLWFKAKSWYTGSNIEGKKQQMLQFPGGVPMYNRMCVDAAAKGYQGFDLKPLHV</sequence>
<evidence type="ECO:0000256" key="7">
    <source>
        <dbReference type="ARBA" id="ARBA00023033"/>
    </source>
</evidence>
<keyword evidence="9" id="KW-1185">Reference proteome</keyword>
<dbReference type="SUPFAM" id="SSF51905">
    <property type="entry name" value="FAD/NAD(P)-binding domain"/>
    <property type="match status" value="1"/>
</dbReference>
<dbReference type="InterPro" id="IPR036188">
    <property type="entry name" value="FAD/NAD-bd_sf"/>
</dbReference>
<dbReference type="InterPro" id="IPR050775">
    <property type="entry name" value="FAD-binding_Monooxygenases"/>
</dbReference>
<protein>
    <submittedName>
        <fullName evidence="8">Cyclohexanone monooxygenase</fullName>
    </submittedName>
</protein>
<dbReference type="EMBL" id="JADNRY010000044">
    <property type="protein sequence ID" value="KAF9070157.1"/>
    <property type="molecule type" value="Genomic_DNA"/>
</dbReference>
<dbReference type="PRINTS" id="PR00411">
    <property type="entry name" value="PNDRDTASEI"/>
</dbReference>
<dbReference type="Gene3D" id="3.50.50.60">
    <property type="entry name" value="FAD/NAD(P)-binding domain"/>
    <property type="match status" value="2"/>
</dbReference>
<keyword evidence="7 8" id="KW-0503">Monooxygenase</keyword>
<dbReference type="GO" id="GO:0050661">
    <property type="term" value="F:NADP binding"/>
    <property type="evidence" value="ECO:0007669"/>
    <property type="project" value="InterPro"/>
</dbReference>
<organism evidence="8 9">
    <name type="scientific">Rhodocollybia butyracea</name>
    <dbReference type="NCBI Taxonomy" id="206335"/>
    <lineage>
        <taxon>Eukaryota</taxon>
        <taxon>Fungi</taxon>
        <taxon>Dikarya</taxon>
        <taxon>Basidiomycota</taxon>
        <taxon>Agaricomycotina</taxon>
        <taxon>Agaricomycetes</taxon>
        <taxon>Agaricomycetidae</taxon>
        <taxon>Agaricales</taxon>
        <taxon>Marasmiineae</taxon>
        <taxon>Omphalotaceae</taxon>
        <taxon>Rhodocollybia</taxon>
    </lineage>
</organism>
<keyword evidence="5" id="KW-0521">NADP</keyword>
<evidence type="ECO:0000313" key="8">
    <source>
        <dbReference type="EMBL" id="KAF9070157.1"/>
    </source>
</evidence>
<gene>
    <name evidence="8" type="ORF">BDP27DRAFT_1221288</name>
</gene>